<protein>
    <submittedName>
        <fullName evidence="2">Uncharacterized protein</fullName>
    </submittedName>
</protein>
<evidence type="ECO:0000313" key="2">
    <source>
        <dbReference type="EMBL" id="CDO08136.1"/>
    </source>
</evidence>
<comment type="caution">
    <text evidence="2">The sequence shown here is derived from an EMBL/GenBank/DDBJ whole genome shotgun (WGS) entry which is preliminary data.</text>
</comment>
<evidence type="ECO:0000256" key="1">
    <source>
        <dbReference type="SAM" id="SignalP"/>
    </source>
</evidence>
<reference evidence="2" key="2">
    <citation type="submission" date="2014-03" db="EMBL/GenBank/DDBJ databases">
        <authorList>
            <person name="Urmite Genomes"/>
        </authorList>
    </citation>
    <scope>NUCLEOTIDE SEQUENCE</scope>
    <source>
        <strain evidence="2">DSM 44829</strain>
    </source>
</reference>
<dbReference type="AlphaFoldDB" id="W9AZX6"/>
<gene>
    <name evidence="2" type="ORF">BN977_02955</name>
</gene>
<evidence type="ECO:0000313" key="3">
    <source>
        <dbReference type="Proteomes" id="UP000028870"/>
    </source>
</evidence>
<name>W9AZX6_MYCCO</name>
<dbReference type="Proteomes" id="UP000028870">
    <property type="component" value="Unassembled WGS sequence"/>
</dbReference>
<dbReference type="EMBL" id="CCBB010000001">
    <property type="protein sequence ID" value="CDO08136.1"/>
    <property type="molecule type" value="Genomic_DNA"/>
</dbReference>
<reference evidence="2" key="1">
    <citation type="submission" date="2014-03" db="EMBL/GenBank/DDBJ databases">
        <title>Draft Genome Sequence of Mycobacterium cosmeticum DSM 44829.</title>
        <authorList>
            <person name="Croce O."/>
            <person name="Robert C."/>
            <person name="Raoult D."/>
            <person name="Drancourt M."/>
        </authorList>
    </citation>
    <scope>NUCLEOTIDE SEQUENCE [LARGE SCALE GENOMIC DNA]</scope>
    <source>
        <strain evidence="2">DSM 44829</strain>
    </source>
</reference>
<organism evidence="2 3">
    <name type="scientific">Mycolicibacterium cosmeticum</name>
    <dbReference type="NCBI Taxonomy" id="258533"/>
    <lineage>
        <taxon>Bacteria</taxon>
        <taxon>Bacillati</taxon>
        <taxon>Actinomycetota</taxon>
        <taxon>Actinomycetes</taxon>
        <taxon>Mycobacteriales</taxon>
        <taxon>Mycobacteriaceae</taxon>
        <taxon>Mycolicibacterium</taxon>
    </lineage>
</organism>
<accession>W9AZX6</accession>
<keyword evidence="3" id="KW-1185">Reference proteome</keyword>
<feature type="signal peptide" evidence="1">
    <location>
        <begin position="1"/>
        <end position="26"/>
    </location>
</feature>
<proteinExistence type="predicted"/>
<feature type="chain" id="PRO_5004919822" evidence="1">
    <location>
        <begin position="27"/>
        <end position="70"/>
    </location>
</feature>
<dbReference type="RefSeq" id="WP_024452419.1">
    <property type="nucleotide sequence ID" value="NZ_CCBB010000001.1"/>
</dbReference>
<keyword evidence="1" id="KW-0732">Signal</keyword>
<sequence>MKIRYMAPVVVAAAAAAIGFAPSALAQDSSSATQGAITPSYVATPGQSALNAAALQQPFGGDTSALLFHH</sequence>